<comment type="caution">
    <text evidence="12">The sequence shown here is derived from an EMBL/GenBank/DDBJ whole genome shotgun (WGS) entry which is preliminary data.</text>
</comment>
<evidence type="ECO:0000256" key="2">
    <source>
        <dbReference type="ARBA" id="ARBA00011085"/>
    </source>
</evidence>
<keyword evidence="6" id="KW-0297">G-protein coupled receptor</keyword>
<dbReference type="PANTHER" id="PTHR28097:SF1">
    <property type="entry name" value="PHEROMONE A FACTOR RECEPTOR"/>
    <property type="match status" value="1"/>
</dbReference>
<feature type="transmembrane region" description="Helical" evidence="11">
    <location>
        <begin position="296"/>
        <end position="314"/>
    </location>
</feature>
<keyword evidence="9" id="KW-0807">Transducer</keyword>
<feature type="region of interest" description="Disordered" evidence="10">
    <location>
        <begin position="520"/>
        <end position="561"/>
    </location>
</feature>
<proteinExistence type="inferred from homology"/>
<evidence type="ECO:0000256" key="8">
    <source>
        <dbReference type="ARBA" id="ARBA00023170"/>
    </source>
</evidence>
<evidence type="ECO:0000256" key="11">
    <source>
        <dbReference type="SAM" id="Phobius"/>
    </source>
</evidence>
<dbReference type="InterPro" id="IPR001499">
    <property type="entry name" value="GPCR_STE3"/>
</dbReference>
<evidence type="ECO:0000256" key="7">
    <source>
        <dbReference type="ARBA" id="ARBA00023136"/>
    </source>
</evidence>
<feature type="compositionally biased region" description="Basic and acidic residues" evidence="10">
    <location>
        <begin position="533"/>
        <end position="547"/>
    </location>
</feature>
<accession>A0A2P5IGA1</accession>
<organism evidence="12 13">
    <name type="scientific">Diaporthe helianthi</name>
    <dbReference type="NCBI Taxonomy" id="158607"/>
    <lineage>
        <taxon>Eukaryota</taxon>
        <taxon>Fungi</taxon>
        <taxon>Dikarya</taxon>
        <taxon>Ascomycota</taxon>
        <taxon>Pezizomycotina</taxon>
        <taxon>Sordariomycetes</taxon>
        <taxon>Sordariomycetidae</taxon>
        <taxon>Diaporthales</taxon>
        <taxon>Diaporthaceae</taxon>
        <taxon>Diaporthe</taxon>
    </lineage>
</organism>
<keyword evidence="8 12" id="KW-0675">Receptor</keyword>
<dbReference type="STRING" id="158607.A0A2P5IGA1"/>
<reference evidence="12" key="1">
    <citation type="submission" date="2017-09" db="EMBL/GenBank/DDBJ databases">
        <title>Polyketide synthases of a Diaporthe helianthi virulent isolate.</title>
        <authorList>
            <person name="Baroncelli R."/>
        </authorList>
    </citation>
    <scope>NUCLEOTIDE SEQUENCE [LARGE SCALE GENOMIC DNA]</scope>
    <source>
        <strain evidence="12">7/96</strain>
    </source>
</reference>
<gene>
    <name evidence="12" type="ORF">DHEL01_v200062</name>
</gene>
<dbReference type="PANTHER" id="PTHR28097">
    <property type="entry name" value="PHEROMONE A FACTOR RECEPTOR"/>
    <property type="match status" value="1"/>
</dbReference>
<evidence type="ECO:0000313" key="12">
    <source>
        <dbReference type="EMBL" id="POS81545.1"/>
    </source>
</evidence>
<feature type="transmembrane region" description="Helical" evidence="11">
    <location>
        <begin position="136"/>
        <end position="156"/>
    </location>
</feature>
<evidence type="ECO:0000256" key="9">
    <source>
        <dbReference type="ARBA" id="ARBA00023224"/>
    </source>
</evidence>
<dbReference type="GO" id="GO:0004932">
    <property type="term" value="F:mating-type factor pheromone receptor activity"/>
    <property type="evidence" value="ECO:0007669"/>
    <property type="project" value="InterPro"/>
</dbReference>
<keyword evidence="13" id="KW-1185">Reference proteome</keyword>
<evidence type="ECO:0000313" key="13">
    <source>
        <dbReference type="Proteomes" id="UP000094444"/>
    </source>
</evidence>
<dbReference type="EMBL" id="MAVT02000002">
    <property type="protein sequence ID" value="POS81545.1"/>
    <property type="molecule type" value="Genomic_DNA"/>
</dbReference>
<feature type="transmembrane region" description="Helical" evidence="11">
    <location>
        <begin position="24"/>
        <end position="46"/>
    </location>
</feature>
<name>A0A2P5IGA1_DIAHE</name>
<evidence type="ECO:0000256" key="10">
    <source>
        <dbReference type="SAM" id="MobiDB-lite"/>
    </source>
</evidence>
<comment type="similarity">
    <text evidence="2">Belongs to the G-protein coupled receptor 4 family.</text>
</comment>
<comment type="subcellular location">
    <subcellularLocation>
        <location evidence="1">Membrane</location>
        <topology evidence="1">Multi-pass membrane protein</topology>
    </subcellularLocation>
</comment>
<evidence type="ECO:0000256" key="3">
    <source>
        <dbReference type="ARBA" id="ARBA00022507"/>
    </source>
</evidence>
<evidence type="ECO:0000256" key="6">
    <source>
        <dbReference type="ARBA" id="ARBA00023040"/>
    </source>
</evidence>
<keyword evidence="3" id="KW-0589">Pheromone response</keyword>
<dbReference type="Pfam" id="PF02076">
    <property type="entry name" value="STE3"/>
    <property type="match status" value="1"/>
</dbReference>
<keyword evidence="5 11" id="KW-1133">Transmembrane helix</keyword>
<feature type="transmembrane region" description="Helical" evidence="11">
    <location>
        <begin position="236"/>
        <end position="256"/>
    </location>
</feature>
<keyword evidence="7 11" id="KW-0472">Membrane</keyword>
<dbReference type="FunCoup" id="A0A2P5IGA1">
    <property type="interactions" value="59"/>
</dbReference>
<keyword evidence="4 11" id="KW-0812">Transmembrane</keyword>
<dbReference type="AlphaFoldDB" id="A0A2P5IGA1"/>
<feature type="transmembrane region" description="Helical" evidence="11">
    <location>
        <begin position="176"/>
        <end position="199"/>
    </location>
</feature>
<evidence type="ECO:0000256" key="5">
    <source>
        <dbReference type="ARBA" id="ARBA00022989"/>
    </source>
</evidence>
<dbReference type="InParanoid" id="A0A2P5IGA1"/>
<evidence type="ECO:0000256" key="4">
    <source>
        <dbReference type="ARBA" id="ARBA00022692"/>
    </source>
</evidence>
<sequence length="561" mass="62648">MRLEEAIDYVGGDFGPSNVQLINIILRCILHFAAVVVCVVPMHLFCRSGELAGATLVASGAMVNLYHFCNTITWHNDDVANWPLAYGWCDIQLASTVPLETLVAASTCAILRNVSNSIISIRTTALMKSERRRKNLFYAFLIFPIPLLQVILYFFVTGQRYNISGIIGCQAVFQTNWVFLIFFILPCPIYALFAGYYAISTWWRYRRFDNESRENLWSSMSDSSAQSRSTRARRKLYFMTLTIITPWLPLQIMFLFNNIQTGWPWAAPFDLQSVHASGWNQIDYTPATAVPWAHMYGTYAYSLESLIVFLFFGLTKDAHDLYRGYLRALGLGRIFPKLNGEYFPSPQPPSGLNSVWSRANRSSAFASSPQNSHSIPSYSNNTTGIGARQFNEADDIQPLNIRLKSLDVEAARSTTEAARSFEKMPQLPSRNPWVFRTTFAPDFNMGTILGGRKGKTKSSSSGQEPLKPVIHPLHSSQAPSAMAMGKYQAGPSADDGHRASWNPAPRDTRVQTRVWVADTHSGPAADGVSLGENEMKEKGVVRVEKRISSSSEASPPEPACR</sequence>
<protein>
    <submittedName>
        <fullName evidence="12">Pheromone receptor-1</fullName>
    </submittedName>
</protein>
<dbReference type="GO" id="GO:0000750">
    <property type="term" value="P:pheromone-dependent signal transduction involved in conjugation with cellular fusion"/>
    <property type="evidence" value="ECO:0007669"/>
    <property type="project" value="TreeGrafter"/>
</dbReference>
<dbReference type="Proteomes" id="UP000094444">
    <property type="component" value="Unassembled WGS sequence"/>
</dbReference>
<evidence type="ECO:0000256" key="1">
    <source>
        <dbReference type="ARBA" id="ARBA00004141"/>
    </source>
</evidence>
<dbReference type="OrthoDB" id="2874149at2759"/>
<dbReference type="GO" id="GO:0005886">
    <property type="term" value="C:plasma membrane"/>
    <property type="evidence" value="ECO:0007669"/>
    <property type="project" value="TreeGrafter"/>
</dbReference>